<dbReference type="RefSeq" id="WP_124395847.1">
    <property type="nucleotide sequence ID" value="NZ_BHYM01000089.1"/>
</dbReference>
<sequence length="145" mass="16481">MSDQTHPRTLMADFDRQMAAADSSDDVTRVLERWLHEDYVRHDAMGRLDRAEWIRTYTELLLAFPDLFTANVITLAEDDWLAHKWSATGQHTATYFGVPPTRRRVNAAGITLTRFSDGRILEEHSSWSKADVMHALAIIPISALG</sequence>
<dbReference type="InterPro" id="IPR032710">
    <property type="entry name" value="NTF2-like_dom_sf"/>
</dbReference>
<reference evidence="1 2" key="1">
    <citation type="submission" date="2018-11" db="EMBL/GenBank/DDBJ databases">
        <title>Microbial catabolism of amino acid.</title>
        <authorList>
            <person name="Hibi M."/>
            <person name="Ogawa J."/>
        </authorList>
    </citation>
    <scope>NUCLEOTIDE SEQUENCE [LARGE SCALE GENOMIC DNA]</scope>
    <source>
        <strain evidence="1 2">C31-06</strain>
    </source>
</reference>
<dbReference type="EMBL" id="BHYM01000089">
    <property type="protein sequence ID" value="GCE44230.1"/>
    <property type="molecule type" value="Genomic_DNA"/>
</dbReference>
<evidence type="ECO:0000313" key="2">
    <source>
        <dbReference type="Proteomes" id="UP000287519"/>
    </source>
</evidence>
<accession>A0A402CKQ3</accession>
<evidence type="ECO:0008006" key="3">
    <source>
        <dbReference type="Google" id="ProtNLM"/>
    </source>
</evidence>
<organism evidence="1 2">
    <name type="scientific">Rhodococcus wratislaviensis</name>
    <name type="common">Tsukamurella wratislaviensis</name>
    <dbReference type="NCBI Taxonomy" id="44752"/>
    <lineage>
        <taxon>Bacteria</taxon>
        <taxon>Bacillati</taxon>
        <taxon>Actinomycetota</taxon>
        <taxon>Actinomycetes</taxon>
        <taxon>Mycobacteriales</taxon>
        <taxon>Nocardiaceae</taxon>
        <taxon>Rhodococcus</taxon>
    </lineage>
</organism>
<keyword evidence="2" id="KW-1185">Reference proteome</keyword>
<dbReference type="PANTHER" id="PTHR38436">
    <property type="entry name" value="POLYKETIDE CYCLASE SNOAL-LIKE DOMAIN"/>
    <property type="match status" value="1"/>
</dbReference>
<dbReference type="GO" id="GO:0030638">
    <property type="term" value="P:polyketide metabolic process"/>
    <property type="evidence" value="ECO:0007669"/>
    <property type="project" value="InterPro"/>
</dbReference>
<comment type="caution">
    <text evidence="1">The sequence shown here is derived from an EMBL/GenBank/DDBJ whole genome shotgun (WGS) entry which is preliminary data.</text>
</comment>
<dbReference type="InterPro" id="IPR009959">
    <property type="entry name" value="Cyclase_SnoaL-like"/>
</dbReference>
<dbReference type="Gene3D" id="3.10.450.50">
    <property type="match status" value="1"/>
</dbReference>
<dbReference type="SUPFAM" id="SSF54427">
    <property type="entry name" value="NTF2-like"/>
    <property type="match status" value="1"/>
</dbReference>
<dbReference type="PANTHER" id="PTHR38436:SF1">
    <property type="entry name" value="ESTER CYCLASE"/>
    <property type="match status" value="1"/>
</dbReference>
<gene>
    <name evidence="1" type="ORF">Rhow_008528</name>
</gene>
<dbReference type="Proteomes" id="UP000287519">
    <property type="component" value="Unassembled WGS sequence"/>
</dbReference>
<dbReference type="AlphaFoldDB" id="A0A402CKQ3"/>
<name>A0A402CKQ3_RHOWR</name>
<protein>
    <recommendedName>
        <fullName evidence="3">Ester cyclase</fullName>
    </recommendedName>
</protein>
<dbReference type="OrthoDB" id="129343at2"/>
<evidence type="ECO:0000313" key="1">
    <source>
        <dbReference type="EMBL" id="GCE44230.1"/>
    </source>
</evidence>
<proteinExistence type="predicted"/>
<dbReference type="Pfam" id="PF07366">
    <property type="entry name" value="SnoaL"/>
    <property type="match status" value="1"/>
</dbReference>